<dbReference type="EMBL" id="QXGH01000013">
    <property type="protein sequence ID" value="RHW27336.1"/>
    <property type="molecule type" value="Genomic_DNA"/>
</dbReference>
<feature type="transmembrane region" description="Helical" evidence="1">
    <location>
        <begin position="105"/>
        <end position="126"/>
    </location>
</feature>
<keyword evidence="1" id="KW-0472">Membrane</keyword>
<name>A0A417Y432_9ACTN</name>
<comment type="caution">
    <text evidence="2">The sequence shown here is derived from an EMBL/GenBank/DDBJ whole genome shotgun (WGS) entry which is preliminary data.</text>
</comment>
<gene>
    <name evidence="2" type="ORF">D0Z08_09270</name>
</gene>
<accession>A0A417Y432</accession>
<dbReference type="AlphaFoldDB" id="A0A417Y432"/>
<protein>
    <submittedName>
        <fullName evidence="2">Phage holin family protein</fullName>
    </submittedName>
</protein>
<evidence type="ECO:0000313" key="2">
    <source>
        <dbReference type="EMBL" id="RHW27336.1"/>
    </source>
</evidence>
<keyword evidence="1" id="KW-1133">Transmembrane helix</keyword>
<keyword evidence="1" id="KW-0812">Transmembrane</keyword>
<dbReference type="InterPro" id="IPR007165">
    <property type="entry name" value="Phage_holin_4_2"/>
</dbReference>
<reference evidence="2 3" key="1">
    <citation type="submission" date="2018-09" db="EMBL/GenBank/DDBJ databases">
        <title>Genome sequencing of Nocardioides immobilis CCTCC AB 2017083 for comparison to Nocardioides silvaticus.</title>
        <authorList>
            <person name="Li C."/>
            <person name="Wang G."/>
        </authorList>
    </citation>
    <scope>NUCLEOTIDE SEQUENCE [LARGE SCALE GENOMIC DNA]</scope>
    <source>
        <strain evidence="2 3">CCTCC AB 2017083</strain>
    </source>
</reference>
<feature type="transmembrane region" description="Helical" evidence="1">
    <location>
        <begin position="69"/>
        <end position="93"/>
    </location>
</feature>
<organism evidence="2 3">
    <name type="scientific">Nocardioides immobilis</name>
    <dbReference type="NCBI Taxonomy" id="2049295"/>
    <lineage>
        <taxon>Bacteria</taxon>
        <taxon>Bacillati</taxon>
        <taxon>Actinomycetota</taxon>
        <taxon>Actinomycetes</taxon>
        <taxon>Propionibacteriales</taxon>
        <taxon>Nocardioidaceae</taxon>
        <taxon>Nocardioides</taxon>
    </lineage>
</organism>
<dbReference type="RefSeq" id="WP_118924909.1">
    <property type="nucleotide sequence ID" value="NZ_QXGH01000013.1"/>
</dbReference>
<keyword evidence="3" id="KW-1185">Reference proteome</keyword>
<dbReference type="PANTHER" id="PTHR37309">
    <property type="entry name" value="SLR0284 PROTEIN"/>
    <property type="match status" value="1"/>
</dbReference>
<feature type="transmembrane region" description="Helical" evidence="1">
    <location>
        <begin position="42"/>
        <end position="62"/>
    </location>
</feature>
<sequence length="136" mass="14742">MVAFLARWAITSVALALAAQVMDDIWFNGPRQGQPELEEKLLPLLGVALILSLVTAFVKPVLVILSFPFILLTLGLFLLVLNALLLMLTGWVADLFDIGFHVEGFWPAVGGAIIISVTTWILDALVGVDEKDEKAA</sequence>
<dbReference type="Pfam" id="PF04020">
    <property type="entry name" value="Phage_holin_4_2"/>
    <property type="match status" value="1"/>
</dbReference>
<evidence type="ECO:0000256" key="1">
    <source>
        <dbReference type="SAM" id="Phobius"/>
    </source>
</evidence>
<evidence type="ECO:0000313" key="3">
    <source>
        <dbReference type="Proteomes" id="UP000283644"/>
    </source>
</evidence>
<proteinExistence type="predicted"/>
<dbReference type="OrthoDB" id="9810847at2"/>
<dbReference type="PANTHER" id="PTHR37309:SF1">
    <property type="entry name" value="SLR0284 PROTEIN"/>
    <property type="match status" value="1"/>
</dbReference>
<dbReference type="Proteomes" id="UP000283644">
    <property type="component" value="Unassembled WGS sequence"/>
</dbReference>